<accession>A0A9D4BSB8</accession>
<name>A0A9D4BSB8_DREPO</name>
<gene>
    <name evidence="2" type="ORF">DPMN_065600</name>
</gene>
<sequence length="120" mass="13587">MARQRSTRNFWCARPMLVGPRKDRVVIRDLCKNTFWGAPGLVIGPCIVAIDRIVIREVQYQTETNRGDSGQDGRTGRRLPVDPSINLKEDGNQAAFTFINGTGMDNVDMDGRFVIRDIQY</sequence>
<reference evidence="2" key="2">
    <citation type="submission" date="2020-11" db="EMBL/GenBank/DDBJ databases">
        <authorList>
            <person name="McCartney M.A."/>
            <person name="Auch B."/>
            <person name="Kono T."/>
            <person name="Mallez S."/>
            <person name="Becker A."/>
            <person name="Gohl D.M."/>
            <person name="Silverstein K.A.T."/>
            <person name="Koren S."/>
            <person name="Bechman K.B."/>
            <person name="Herman A."/>
            <person name="Abrahante J.E."/>
            <person name="Garbe J."/>
        </authorList>
    </citation>
    <scope>NUCLEOTIDE SEQUENCE</scope>
    <source>
        <strain evidence="2">Duluth1</strain>
        <tissue evidence="2">Whole animal</tissue>
    </source>
</reference>
<comment type="caution">
    <text evidence="2">The sequence shown here is derived from an EMBL/GenBank/DDBJ whole genome shotgun (WGS) entry which is preliminary data.</text>
</comment>
<dbReference type="EMBL" id="JAIWYP010000014">
    <property type="protein sequence ID" value="KAH3706217.1"/>
    <property type="molecule type" value="Genomic_DNA"/>
</dbReference>
<dbReference type="Proteomes" id="UP000828390">
    <property type="component" value="Unassembled WGS sequence"/>
</dbReference>
<feature type="compositionally biased region" description="Basic and acidic residues" evidence="1">
    <location>
        <begin position="65"/>
        <end position="75"/>
    </location>
</feature>
<feature type="region of interest" description="Disordered" evidence="1">
    <location>
        <begin position="63"/>
        <end position="82"/>
    </location>
</feature>
<evidence type="ECO:0000256" key="1">
    <source>
        <dbReference type="SAM" id="MobiDB-lite"/>
    </source>
</evidence>
<reference evidence="2" key="1">
    <citation type="journal article" date="2019" name="bioRxiv">
        <title>The Genome of the Zebra Mussel, Dreissena polymorpha: A Resource for Invasive Species Research.</title>
        <authorList>
            <person name="McCartney M.A."/>
            <person name="Auch B."/>
            <person name="Kono T."/>
            <person name="Mallez S."/>
            <person name="Zhang Y."/>
            <person name="Obille A."/>
            <person name="Becker A."/>
            <person name="Abrahante J.E."/>
            <person name="Garbe J."/>
            <person name="Badalamenti J.P."/>
            <person name="Herman A."/>
            <person name="Mangelson H."/>
            <person name="Liachko I."/>
            <person name="Sullivan S."/>
            <person name="Sone E.D."/>
            <person name="Koren S."/>
            <person name="Silverstein K.A.T."/>
            <person name="Beckman K.B."/>
            <person name="Gohl D.M."/>
        </authorList>
    </citation>
    <scope>NUCLEOTIDE SEQUENCE</scope>
    <source>
        <strain evidence="2">Duluth1</strain>
        <tissue evidence="2">Whole animal</tissue>
    </source>
</reference>
<evidence type="ECO:0000313" key="3">
    <source>
        <dbReference type="Proteomes" id="UP000828390"/>
    </source>
</evidence>
<organism evidence="2 3">
    <name type="scientific">Dreissena polymorpha</name>
    <name type="common">Zebra mussel</name>
    <name type="synonym">Mytilus polymorpha</name>
    <dbReference type="NCBI Taxonomy" id="45954"/>
    <lineage>
        <taxon>Eukaryota</taxon>
        <taxon>Metazoa</taxon>
        <taxon>Spiralia</taxon>
        <taxon>Lophotrochozoa</taxon>
        <taxon>Mollusca</taxon>
        <taxon>Bivalvia</taxon>
        <taxon>Autobranchia</taxon>
        <taxon>Heteroconchia</taxon>
        <taxon>Euheterodonta</taxon>
        <taxon>Imparidentia</taxon>
        <taxon>Neoheterodontei</taxon>
        <taxon>Myida</taxon>
        <taxon>Dreissenoidea</taxon>
        <taxon>Dreissenidae</taxon>
        <taxon>Dreissena</taxon>
    </lineage>
</organism>
<evidence type="ECO:0000313" key="2">
    <source>
        <dbReference type="EMBL" id="KAH3706217.1"/>
    </source>
</evidence>
<protein>
    <submittedName>
        <fullName evidence="2">Uncharacterized protein</fullName>
    </submittedName>
</protein>
<proteinExistence type="predicted"/>
<keyword evidence="3" id="KW-1185">Reference proteome</keyword>
<dbReference type="AlphaFoldDB" id="A0A9D4BSB8"/>